<keyword evidence="2 5" id="KW-0812">Transmembrane</keyword>
<evidence type="ECO:0000256" key="5">
    <source>
        <dbReference type="SAM" id="Phobius"/>
    </source>
</evidence>
<feature type="domain" description="Receptor ligand binding region" evidence="6">
    <location>
        <begin position="42"/>
        <end position="367"/>
    </location>
</feature>
<dbReference type="InterPro" id="IPR028082">
    <property type="entry name" value="Peripla_BP_I"/>
</dbReference>
<dbReference type="Gene3D" id="1.10.287.70">
    <property type="match status" value="1"/>
</dbReference>
<dbReference type="RefSeq" id="XP_027342944.1">
    <property type="nucleotide sequence ID" value="XM_027487143.1"/>
</dbReference>
<gene>
    <name evidence="8" type="primary">LOC113855498</name>
</gene>
<protein>
    <submittedName>
        <fullName evidence="8">Glutamate receptor 2.7-like</fullName>
    </submittedName>
</protein>
<keyword evidence="4 5" id="KW-0472">Membrane</keyword>
<dbReference type="InterPro" id="IPR015683">
    <property type="entry name" value="Ionotropic_Glu_rcpt"/>
</dbReference>
<evidence type="ECO:0000313" key="8">
    <source>
        <dbReference type="RefSeq" id="XP_027342944.1"/>
    </source>
</evidence>
<evidence type="ECO:0000256" key="1">
    <source>
        <dbReference type="ARBA" id="ARBA00004370"/>
    </source>
</evidence>
<name>A0A8B8KJ86_ABRPR</name>
<evidence type="ECO:0000256" key="4">
    <source>
        <dbReference type="ARBA" id="ARBA00023136"/>
    </source>
</evidence>
<dbReference type="GO" id="GO:0016020">
    <property type="term" value="C:membrane"/>
    <property type="evidence" value="ECO:0007669"/>
    <property type="project" value="UniProtKB-SubCell"/>
</dbReference>
<dbReference type="Proteomes" id="UP000694853">
    <property type="component" value="Unplaced"/>
</dbReference>
<dbReference type="CDD" id="cd19990">
    <property type="entry name" value="PBP1_GABAb_receptor_plant"/>
    <property type="match status" value="1"/>
</dbReference>
<sequence length="618" mass="70191">MIKIVLGKSTTHSYGVAGFNFTGIIGTIVDKSSRNGKEEIVAIKMALEDFYQYSNQRFVLQIRNSQGDPLKASLAARDLVDKKQVQAIIGPQTWEETTLVDEVCSQRKTPVLSLADAAPKWSTSKWPFLVQMSPSEIKQMKAIAAIVQSWKWQRVNVIYEDSDASSTQLLSYLYSAFNEEGVLISMLLAIPSFIFSSLSQELEKLGDKQSRVFIVISSLPLAINLFETANKMNMIEKDSVWIITDPFTCLVHSLNASTISSMQGIIGVENYFKKTGQKYYHFYIKFRQKFSSEYPQEFNNEPGIFAARAYDAAWTLALSMSQTNIKVGQVLLDKILLNNFIGLSGKIQFTDQKLPPSHTFQIINVIGNGYKEIGFWSDGLGFSNNVSQNATYSSSMKELGQVLWPGRPWDTPRGWALPTSAKPLRVGVPALSTLKQFINITHDQSKNIAFIQGFTIDLFRETMKLLPYHFPYKLYAFNDTYDNLVKQIYLKNFDAVIDVTIISYRYQYAEFTQPYTDPGVVMVVPLKSKAGHRAWLFMKPFTKTMWILIVVMIIYNGFVLWMLERHHFPELNGSTLTMAWLTLTPLINFNDTGYKLLGWTPNYVSKKSKFSSSFSTLN</sequence>
<reference evidence="7" key="1">
    <citation type="journal article" date="2019" name="Toxins">
        <title>Detection of Abrin-Like and Prepropulchellin-Like Toxin Genes and Transcripts Using Whole Genome Sequencing and Full-Length Transcript Sequencing of Abrus precatorius.</title>
        <authorList>
            <person name="Hovde B.T."/>
            <person name="Daligault H.E."/>
            <person name="Hanschen E.R."/>
            <person name="Kunde Y.A."/>
            <person name="Johnson M.B."/>
            <person name="Starkenburg S.R."/>
            <person name="Johnson S.L."/>
        </authorList>
    </citation>
    <scope>NUCLEOTIDE SEQUENCE [LARGE SCALE GENOMIC DNA]</scope>
</reference>
<dbReference type="AlphaFoldDB" id="A0A8B8KJ86"/>
<organism evidence="7 8">
    <name type="scientific">Abrus precatorius</name>
    <name type="common">Indian licorice</name>
    <name type="synonym">Glycine abrus</name>
    <dbReference type="NCBI Taxonomy" id="3816"/>
    <lineage>
        <taxon>Eukaryota</taxon>
        <taxon>Viridiplantae</taxon>
        <taxon>Streptophyta</taxon>
        <taxon>Embryophyta</taxon>
        <taxon>Tracheophyta</taxon>
        <taxon>Spermatophyta</taxon>
        <taxon>Magnoliopsida</taxon>
        <taxon>eudicotyledons</taxon>
        <taxon>Gunneridae</taxon>
        <taxon>Pentapetalae</taxon>
        <taxon>rosids</taxon>
        <taxon>fabids</taxon>
        <taxon>Fabales</taxon>
        <taxon>Fabaceae</taxon>
        <taxon>Papilionoideae</taxon>
        <taxon>50 kb inversion clade</taxon>
        <taxon>NPAAA clade</taxon>
        <taxon>indigoferoid/millettioid clade</taxon>
        <taxon>Abreae</taxon>
        <taxon>Abrus</taxon>
    </lineage>
</organism>
<evidence type="ECO:0000256" key="3">
    <source>
        <dbReference type="ARBA" id="ARBA00022989"/>
    </source>
</evidence>
<proteinExistence type="predicted"/>
<reference evidence="8" key="2">
    <citation type="submission" date="2025-08" db="UniProtKB">
        <authorList>
            <consortium name="RefSeq"/>
        </authorList>
    </citation>
    <scope>IDENTIFICATION</scope>
    <source>
        <tissue evidence="8">Young leaves</tissue>
    </source>
</reference>
<dbReference type="Pfam" id="PF01094">
    <property type="entry name" value="ANF_receptor"/>
    <property type="match status" value="1"/>
</dbReference>
<evidence type="ECO:0000259" key="6">
    <source>
        <dbReference type="Pfam" id="PF01094"/>
    </source>
</evidence>
<dbReference type="InterPro" id="IPR044440">
    <property type="entry name" value="GABAb_receptor_plant_PBP1"/>
</dbReference>
<dbReference type="PANTHER" id="PTHR34836:SF9">
    <property type="entry name" value="RECEPTOR LIGAND BINDING REGION DOMAIN-CONTAINING PROTEIN"/>
    <property type="match status" value="1"/>
</dbReference>
<keyword evidence="7" id="KW-1185">Reference proteome</keyword>
<evidence type="ECO:0000256" key="2">
    <source>
        <dbReference type="ARBA" id="ARBA00022692"/>
    </source>
</evidence>
<dbReference type="FunFam" id="3.40.50.2300:FF:000188">
    <property type="entry name" value="Glutamate receptor"/>
    <property type="match status" value="1"/>
</dbReference>
<dbReference type="OrthoDB" id="5984008at2759"/>
<dbReference type="KEGG" id="aprc:113855498"/>
<dbReference type="PANTHER" id="PTHR34836">
    <property type="entry name" value="OS06G0188250 PROTEIN"/>
    <property type="match status" value="1"/>
</dbReference>
<keyword evidence="3 5" id="KW-1133">Transmembrane helix</keyword>
<comment type="subcellular location">
    <subcellularLocation>
        <location evidence="1">Membrane</location>
    </subcellularLocation>
</comment>
<accession>A0A8B8KJ86</accession>
<dbReference type="GeneID" id="113855498"/>
<dbReference type="FunFam" id="3.40.190.10:FF:000054">
    <property type="entry name" value="Glutamate receptor"/>
    <property type="match status" value="1"/>
</dbReference>
<dbReference type="SUPFAM" id="SSF53850">
    <property type="entry name" value="Periplasmic binding protein-like II"/>
    <property type="match status" value="1"/>
</dbReference>
<dbReference type="Gene3D" id="3.40.50.2300">
    <property type="match status" value="2"/>
</dbReference>
<feature type="transmembrane region" description="Helical" evidence="5">
    <location>
        <begin position="545"/>
        <end position="563"/>
    </location>
</feature>
<dbReference type="InterPro" id="IPR001828">
    <property type="entry name" value="ANF_lig-bd_rcpt"/>
</dbReference>
<dbReference type="Gene3D" id="3.40.190.10">
    <property type="entry name" value="Periplasmic binding protein-like II"/>
    <property type="match status" value="1"/>
</dbReference>
<dbReference type="SUPFAM" id="SSF53822">
    <property type="entry name" value="Periplasmic binding protein-like I"/>
    <property type="match status" value="1"/>
</dbReference>
<evidence type="ECO:0000313" key="7">
    <source>
        <dbReference type="Proteomes" id="UP000694853"/>
    </source>
</evidence>